<comment type="cofactor">
    <cofactor evidence="5">
        <name>Mg(2+)</name>
        <dbReference type="ChEBI" id="CHEBI:18420"/>
    </cofactor>
</comment>
<keyword evidence="6" id="KW-0436">Ligase</keyword>
<keyword evidence="5" id="KW-0460">Magnesium</keyword>
<reference evidence="6 7" key="1">
    <citation type="submission" date="2017-05" db="EMBL/GenBank/DDBJ databases">
        <title>De novo genome assembly of Deniococcus indicus strain DR1.</title>
        <authorList>
            <person name="Chauhan D."/>
            <person name="Yennamalli R.M."/>
            <person name="Priyadarshini R."/>
        </authorList>
    </citation>
    <scope>NUCLEOTIDE SEQUENCE [LARGE SCALE GENOMIC DNA]</scope>
    <source>
        <strain evidence="6 7">DR1</strain>
    </source>
</reference>
<keyword evidence="3 4" id="KW-0067">ATP-binding</keyword>
<dbReference type="InterPro" id="IPR037171">
    <property type="entry name" value="NagB/RpiA_transferase-like"/>
</dbReference>
<dbReference type="OrthoDB" id="9801938at2"/>
<keyword evidence="2 4" id="KW-0547">Nucleotide-binding</keyword>
<organism evidence="6 7">
    <name type="scientific">Deinococcus indicus</name>
    <dbReference type="NCBI Taxonomy" id="223556"/>
    <lineage>
        <taxon>Bacteria</taxon>
        <taxon>Thermotogati</taxon>
        <taxon>Deinococcota</taxon>
        <taxon>Deinococci</taxon>
        <taxon>Deinococcales</taxon>
        <taxon>Deinococcaceae</taxon>
        <taxon>Deinococcus</taxon>
    </lineage>
</organism>
<keyword evidence="7" id="KW-1185">Reference proteome</keyword>
<dbReference type="InterPro" id="IPR024185">
    <property type="entry name" value="FTHF_cligase-like_sf"/>
</dbReference>
<dbReference type="Proteomes" id="UP000197208">
    <property type="component" value="Unassembled WGS sequence"/>
</dbReference>
<evidence type="ECO:0000256" key="4">
    <source>
        <dbReference type="PIRSR" id="PIRSR006806-1"/>
    </source>
</evidence>
<comment type="caution">
    <text evidence="6">The sequence shown here is derived from an EMBL/GenBank/DDBJ whole genome shotgun (WGS) entry which is preliminary data.</text>
</comment>
<dbReference type="GO" id="GO:0005524">
    <property type="term" value="F:ATP binding"/>
    <property type="evidence" value="ECO:0007669"/>
    <property type="project" value="UniProtKB-KW"/>
</dbReference>
<dbReference type="Gene3D" id="3.40.50.10420">
    <property type="entry name" value="NagB/RpiA/CoA transferase-like"/>
    <property type="match status" value="1"/>
</dbReference>
<evidence type="ECO:0000256" key="3">
    <source>
        <dbReference type="ARBA" id="ARBA00022840"/>
    </source>
</evidence>
<dbReference type="PANTHER" id="PTHR23407">
    <property type="entry name" value="ATPASE INHIBITOR/5-FORMYLTETRAHYDROFOLATE CYCLO-LIGASE"/>
    <property type="match status" value="1"/>
</dbReference>
<keyword evidence="5" id="KW-0479">Metal-binding</keyword>
<dbReference type="GO" id="GO:0035999">
    <property type="term" value="P:tetrahydrofolate interconversion"/>
    <property type="evidence" value="ECO:0007669"/>
    <property type="project" value="TreeGrafter"/>
</dbReference>
<dbReference type="AlphaFoldDB" id="A0A2D0A7W4"/>
<dbReference type="GO" id="GO:0030272">
    <property type="term" value="F:5-formyltetrahydrofolate cyclo-ligase activity"/>
    <property type="evidence" value="ECO:0007669"/>
    <property type="project" value="UniProtKB-EC"/>
</dbReference>
<accession>A0A2D0A7W4</accession>
<dbReference type="EMBL" id="NHMK01000011">
    <property type="protein sequence ID" value="OWL96494.1"/>
    <property type="molecule type" value="Genomic_DNA"/>
</dbReference>
<dbReference type="PIRSF" id="PIRSF006806">
    <property type="entry name" value="FTHF_cligase"/>
    <property type="match status" value="1"/>
</dbReference>
<dbReference type="GO" id="GO:0009396">
    <property type="term" value="P:folic acid-containing compound biosynthetic process"/>
    <property type="evidence" value="ECO:0007669"/>
    <property type="project" value="TreeGrafter"/>
</dbReference>
<dbReference type="EC" id="6.3.3.2" evidence="5"/>
<protein>
    <recommendedName>
        <fullName evidence="5">5-formyltetrahydrofolate cyclo-ligase</fullName>
        <ecNumber evidence="5">6.3.3.2</ecNumber>
    </recommendedName>
</protein>
<evidence type="ECO:0000256" key="2">
    <source>
        <dbReference type="ARBA" id="ARBA00022741"/>
    </source>
</evidence>
<evidence type="ECO:0000256" key="1">
    <source>
        <dbReference type="ARBA" id="ARBA00010638"/>
    </source>
</evidence>
<feature type="binding site" evidence="4">
    <location>
        <position position="62"/>
    </location>
    <ligand>
        <name>substrate</name>
    </ligand>
</feature>
<dbReference type="Pfam" id="PF01812">
    <property type="entry name" value="5-FTHF_cyc-lig"/>
    <property type="match status" value="1"/>
</dbReference>
<proteinExistence type="inferred from homology"/>
<evidence type="ECO:0000256" key="5">
    <source>
        <dbReference type="RuleBase" id="RU361279"/>
    </source>
</evidence>
<dbReference type="NCBIfam" id="TIGR02727">
    <property type="entry name" value="MTHFS_bact"/>
    <property type="match status" value="1"/>
</dbReference>
<sequence length="194" mass="20601">MAGVTRPALPADLNDKARWRAWAREVRAALPDVSDGVAGQARTLLRAVGARRVLAYRALPGEPDVSALHGEFELLAPRARFRPEPRLTLHPWATATEVSRFGALQPPQDAPQVPLDTVDAILLPGLAFDRSGVRLGYGGGFYDRLLPAFRGVTVGVIQGALIVPRLPADPHDCPVAWLLSEAGACAVGGVVSPP</sequence>
<comment type="similarity">
    <text evidence="1 5">Belongs to the 5-formyltetrahydrofolate cyclo-ligase family.</text>
</comment>
<dbReference type="SUPFAM" id="SSF100950">
    <property type="entry name" value="NagB/RpiA/CoA transferase-like"/>
    <property type="match status" value="1"/>
</dbReference>
<feature type="binding site" evidence="4">
    <location>
        <begin position="134"/>
        <end position="142"/>
    </location>
    <ligand>
        <name>ATP</name>
        <dbReference type="ChEBI" id="CHEBI:30616"/>
    </ligand>
</feature>
<evidence type="ECO:0000313" key="7">
    <source>
        <dbReference type="Proteomes" id="UP000197208"/>
    </source>
</evidence>
<dbReference type="GO" id="GO:0046872">
    <property type="term" value="F:metal ion binding"/>
    <property type="evidence" value="ECO:0007669"/>
    <property type="project" value="UniProtKB-KW"/>
</dbReference>
<gene>
    <name evidence="6" type="ORF">CBQ26_08935</name>
</gene>
<dbReference type="InterPro" id="IPR002698">
    <property type="entry name" value="FTHF_cligase"/>
</dbReference>
<comment type="catalytic activity">
    <reaction evidence="5">
        <text>(6S)-5-formyl-5,6,7,8-tetrahydrofolate + ATP = (6R)-5,10-methenyltetrahydrofolate + ADP + phosphate</text>
        <dbReference type="Rhea" id="RHEA:10488"/>
        <dbReference type="ChEBI" id="CHEBI:30616"/>
        <dbReference type="ChEBI" id="CHEBI:43474"/>
        <dbReference type="ChEBI" id="CHEBI:57455"/>
        <dbReference type="ChEBI" id="CHEBI:57457"/>
        <dbReference type="ChEBI" id="CHEBI:456216"/>
        <dbReference type="EC" id="6.3.3.2"/>
    </reaction>
</comment>
<name>A0A2D0A7W4_9DEIO</name>
<evidence type="ECO:0000313" key="6">
    <source>
        <dbReference type="EMBL" id="OWL96494.1"/>
    </source>
</evidence>
<dbReference type="PANTHER" id="PTHR23407:SF1">
    <property type="entry name" value="5-FORMYLTETRAHYDROFOLATE CYCLO-LIGASE"/>
    <property type="match status" value="1"/>
</dbReference>